<feature type="transmembrane region" description="Helical" evidence="1">
    <location>
        <begin position="217"/>
        <end position="242"/>
    </location>
</feature>
<keyword evidence="1" id="KW-0812">Transmembrane</keyword>
<dbReference type="Gene3D" id="1.10.3370.10">
    <property type="entry name" value="SecY subunit domain"/>
    <property type="match status" value="1"/>
</dbReference>
<dbReference type="InterPro" id="IPR002208">
    <property type="entry name" value="SecY/SEC61-alpha"/>
</dbReference>
<dbReference type="GO" id="GO:0016020">
    <property type="term" value="C:membrane"/>
    <property type="evidence" value="ECO:0007669"/>
    <property type="project" value="InterPro"/>
</dbReference>
<dbReference type="STRING" id="1423776.FD04_GL002143"/>
<dbReference type="EMBL" id="AZEE01000031">
    <property type="protein sequence ID" value="KRK96866.1"/>
    <property type="molecule type" value="Genomic_DNA"/>
</dbReference>
<dbReference type="Pfam" id="PF00344">
    <property type="entry name" value="SecY"/>
    <property type="match status" value="1"/>
</dbReference>
<comment type="caution">
    <text evidence="2">The sequence shown here is derived from an EMBL/GenBank/DDBJ whole genome shotgun (WGS) entry which is preliminary data.</text>
</comment>
<keyword evidence="3" id="KW-1185">Reference proteome</keyword>
<protein>
    <submittedName>
        <fullName evidence="2">Protein translocase subunit secY sec61 alpha</fullName>
    </submittedName>
</protein>
<evidence type="ECO:0000313" key="3">
    <source>
        <dbReference type="Proteomes" id="UP000051160"/>
    </source>
</evidence>
<sequence>MEVGRQLIIPVVNLNSATAVLAKNRALQFFAYATGGQMNAPTLLSLGVAPYMTAKIIWSIVSMVDQEATRHLTERTQNLIQRGLTLLFAIAQAIQMAVMISKTMKPIKLLTEFDSTIILITVLVAGAMLVVHLTDLNIERGIGGAVLLILPTVIQNLPNMLENGVNTSDHFIFTVRSSIFLVVATLLFLVVTLFIYRGERRIEVQRTGIINTYGKSYLPIRVLPGGAMPFMFSMSIFVLPTYLRHESIDGGAFANYLVNTLFSYHTLSGILTYCVVVCLLGYGFGYMNFQPVETAKTLKESGDYIFDVAPGRDTERYLTSRLMRMIFVGNCFLVLVTAVPLIIGLYKPGYGNLSFFFSGLFILITILDNIFDQVNALYLKGQYELV</sequence>
<dbReference type="InterPro" id="IPR023201">
    <property type="entry name" value="SecY_dom_sf"/>
</dbReference>
<dbReference type="GO" id="GO:0015031">
    <property type="term" value="P:protein transport"/>
    <property type="evidence" value="ECO:0007669"/>
    <property type="project" value="InterPro"/>
</dbReference>
<feature type="transmembrane region" description="Helical" evidence="1">
    <location>
        <begin position="352"/>
        <end position="371"/>
    </location>
</feature>
<accession>A0A0R1LX59</accession>
<feature type="transmembrane region" description="Helical" evidence="1">
    <location>
        <begin position="325"/>
        <end position="346"/>
    </location>
</feature>
<dbReference type="PIRSF" id="PIRSF004557">
    <property type="entry name" value="SecY"/>
    <property type="match status" value="1"/>
</dbReference>
<feature type="transmembrane region" description="Helical" evidence="1">
    <location>
        <begin position="178"/>
        <end position="196"/>
    </location>
</feature>
<evidence type="ECO:0000313" key="2">
    <source>
        <dbReference type="EMBL" id="KRK96866.1"/>
    </source>
</evidence>
<feature type="transmembrane region" description="Helical" evidence="1">
    <location>
        <begin position="116"/>
        <end position="134"/>
    </location>
</feature>
<name>A0A0R1LX59_9LACO</name>
<dbReference type="RefSeq" id="WP_252899107.1">
    <property type="nucleotide sequence ID" value="NZ_BBFJ01000017.1"/>
</dbReference>
<dbReference type="PATRIC" id="fig|1423776.4.peg.2170"/>
<dbReference type="PRINTS" id="PR00303">
    <property type="entry name" value="SECYTRNLCASE"/>
</dbReference>
<gene>
    <name evidence="2" type="ORF">FD04_GL002143</name>
</gene>
<keyword evidence="1" id="KW-1133">Transmembrane helix</keyword>
<feature type="transmembrane region" description="Helical" evidence="1">
    <location>
        <begin position="262"/>
        <end position="284"/>
    </location>
</feature>
<reference evidence="2 3" key="1">
    <citation type="journal article" date="2015" name="Genome Announc.">
        <title>Expanding the biotechnology potential of lactobacilli through comparative genomics of 213 strains and associated genera.</title>
        <authorList>
            <person name="Sun Z."/>
            <person name="Harris H.M."/>
            <person name="McCann A."/>
            <person name="Guo C."/>
            <person name="Argimon S."/>
            <person name="Zhang W."/>
            <person name="Yang X."/>
            <person name="Jeffery I.B."/>
            <person name="Cooney J.C."/>
            <person name="Kagawa T.F."/>
            <person name="Liu W."/>
            <person name="Song Y."/>
            <person name="Salvetti E."/>
            <person name="Wrobel A."/>
            <person name="Rasinkangas P."/>
            <person name="Parkhill J."/>
            <person name="Rea M.C."/>
            <person name="O'Sullivan O."/>
            <person name="Ritari J."/>
            <person name="Douillard F.P."/>
            <person name="Paul Ross R."/>
            <person name="Yang R."/>
            <person name="Briner A.E."/>
            <person name="Felis G.E."/>
            <person name="de Vos W.M."/>
            <person name="Barrangou R."/>
            <person name="Klaenhammer T.R."/>
            <person name="Caufield P.W."/>
            <person name="Cui Y."/>
            <person name="Zhang H."/>
            <person name="O'Toole P.W."/>
        </authorList>
    </citation>
    <scope>NUCLEOTIDE SEQUENCE [LARGE SCALE GENOMIC DNA]</scope>
    <source>
        <strain evidence="2 3">DSM 19909</strain>
    </source>
</reference>
<dbReference type="Proteomes" id="UP000051160">
    <property type="component" value="Unassembled WGS sequence"/>
</dbReference>
<dbReference type="SUPFAM" id="SSF103491">
    <property type="entry name" value="Preprotein translocase SecY subunit"/>
    <property type="match status" value="1"/>
</dbReference>
<feature type="transmembrane region" description="Helical" evidence="1">
    <location>
        <begin position="141"/>
        <end position="158"/>
    </location>
</feature>
<keyword evidence="1" id="KW-0472">Membrane</keyword>
<evidence type="ECO:0000256" key="1">
    <source>
        <dbReference type="SAM" id="Phobius"/>
    </source>
</evidence>
<proteinExistence type="predicted"/>
<dbReference type="AlphaFoldDB" id="A0A0R1LX59"/>
<feature type="transmembrane region" description="Helical" evidence="1">
    <location>
        <begin position="43"/>
        <end position="64"/>
    </location>
</feature>
<feature type="transmembrane region" description="Helical" evidence="1">
    <location>
        <begin position="84"/>
        <end position="104"/>
    </location>
</feature>
<organism evidence="2 3">
    <name type="scientific">Secundilactobacillus odoratitofui DSM 19909 = JCM 15043</name>
    <dbReference type="NCBI Taxonomy" id="1423776"/>
    <lineage>
        <taxon>Bacteria</taxon>
        <taxon>Bacillati</taxon>
        <taxon>Bacillota</taxon>
        <taxon>Bacilli</taxon>
        <taxon>Lactobacillales</taxon>
        <taxon>Lactobacillaceae</taxon>
        <taxon>Secundilactobacillus</taxon>
    </lineage>
</organism>